<dbReference type="EMBL" id="CP059269">
    <property type="protein sequence ID" value="QLQ79761.1"/>
    <property type="molecule type" value="Genomic_DNA"/>
</dbReference>
<dbReference type="OrthoDB" id="10254721at2759"/>
<dbReference type="GO" id="GO:0070733">
    <property type="term" value="F:AMPylase activity"/>
    <property type="evidence" value="ECO:0007669"/>
    <property type="project" value="TreeGrafter"/>
</dbReference>
<evidence type="ECO:0000256" key="7">
    <source>
        <dbReference type="ARBA" id="ARBA00022840"/>
    </source>
</evidence>
<name>A0A7H9HR58_9SACH</name>
<dbReference type="AlphaFoldDB" id="A0A7H9HR58"/>
<keyword evidence="5" id="KW-0479">Metal-binding</keyword>
<evidence type="ECO:0000256" key="2">
    <source>
        <dbReference type="ARBA" id="ARBA00009747"/>
    </source>
</evidence>
<evidence type="ECO:0000256" key="8">
    <source>
        <dbReference type="ARBA" id="ARBA00022842"/>
    </source>
</evidence>
<keyword evidence="4" id="KW-0548">Nucleotidyltransferase</keyword>
<evidence type="ECO:0000313" key="11">
    <source>
        <dbReference type="Proteomes" id="UP000510647"/>
    </source>
</evidence>
<keyword evidence="8" id="KW-0460">Magnesium</keyword>
<gene>
    <name evidence="10" type="ORF">HG537_0C04100</name>
</gene>
<dbReference type="HAMAP" id="MF_00692">
    <property type="entry name" value="SelO"/>
    <property type="match status" value="1"/>
</dbReference>
<evidence type="ECO:0000256" key="4">
    <source>
        <dbReference type="ARBA" id="ARBA00022695"/>
    </source>
</evidence>
<organism evidence="10 11">
    <name type="scientific">Torulaspora globosa</name>
    <dbReference type="NCBI Taxonomy" id="48254"/>
    <lineage>
        <taxon>Eukaryota</taxon>
        <taxon>Fungi</taxon>
        <taxon>Dikarya</taxon>
        <taxon>Ascomycota</taxon>
        <taxon>Saccharomycotina</taxon>
        <taxon>Saccharomycetes</taxon>
        <taxon>Saccharomycetales</taxon>
        <taxon>Saccharomycetaceae</taxon>
        <taxon>Torulaspora</taxon>
    </lineage>
</organism>
<evidence type="ECO:0000256" key="5">
    <source>
        <dbReference type="ARBA" id="ARBA00022723"/>
    </source>
</evidence>
<keyword evidence="6" id="KW-0547">Nucleotide-binding</keyword>
<dbReference type="GO" id="GO:0005524">
    <property type="term" value="F:ATP binding"/>
    <property type="evidence" value="ECO:0007669"/>
    <property type="project" value="UniProtKB-KW"/>
</dbReference>
<proteinExistence type="inferred from homology"/>
<accession>A0A7H9HR58</accession>
<reference evidence="10 11" key="1">
    <citation type="submission" date="2020-06" db="EMBL/GenBank/DDBJ databases">
        <title>The yeast mating-type switching endonuclease HO is a domesticated member of an unorthodox homing genetic element family.</title>
        <authorList>
            <person name="Coughlan A.Y."/>
            <person name="Lombardi L."/>
            <person name="Braun-Galleani S."/>
            <person name="Martos A.R."/>
            <person name="Galeote V."/>
            <person name="Bigey F."/>
            <person name="Dequin S."/>
            <person name="Byrne K.P."/>
            <person name="Wolfe K.H."/>
        </authorList>
    </citation>
    <scope>NUCLEOTIDE SEQUENCE [LARGE SCALE GENOMIC DNA]</scope>
    <source>
        <strain evidence="10 11">CBS2947</strain>
    </source>
</reference>
<comment type="cofactor">
    <cofactor evidence="1">
        <name>Mg(2+)</name>
        <dbReference type="ChEBI" id="CHEBI:18420"/>
    </cofactor>
</comment>
<dbReference type="Proteomes" id="UP000510647">
    <property type="component" value="Chromosome 3"/>
</dbReference>
<evidence type="ECO:0000256" key="9">
    <source>
        <dbReference type="ARBA" id="ARBA00031547"/>
    </source>
</evidence>
<keyword evidence="3" id="KW-0808">Transferase</keyword>
<protein>
    <recommendedName>
        <fullName evidence="9">Selenoprotein O</fullName>
    </recommendedName>
</protein>
<evidence type="ECO:0000256" key="6">
    <source>
        <dbReference type="ARBA" id="ARBA00022741"/>
    </source>
</evidence>
<comment type="similarity">
    <text evidence="2">Belongs to the SELO family.</text>
</comment>
<evidence type="ECO:0000313" key="10">
    <source>
        <dbReference type="EMBL" id="QLQ79761.1"/>
    </source>
</evidence>
<evidence type="ECO:0000256" key="1">
    <source>
        <dbReference type="ARBA" id="ARBA00001946"/>
    </source>
</evidence>
<dbReference type="PANTHER" id="PTHR32057">
    <property type="entry name" value="PROTEIN ADENYLYLTRANSFERASE SELO, MITOCHONDRIAL"/>
    <property type="match status" value="1"/>
</dbReference>
<dbReference type="GO" id="GO:0005739">
    <property type="term" value="C:mitochondrion"/>
    <property type="evidence" value="ECO:0007669"/>
    <property type="project" value="TreeGrafter"/>
</dbReference>
<dbReference type="InterPro" id="IPR003846">
    <property type="entry name" value="SelO"/>
</dbReference>
<sequence>MNQEMNILNVLKESGTSRFIRSLTPDATIPTISKALEVAEEPEGDEETTKLQEKVFHTPRIVSNGSHFAFTLPEKRPHYRTLVQSVSGLEEFGLLADAKLERVLSGQDVYYDGNKGIFPYSMAYAGFQFGQFAGQLGDGRVVNLFDLKDKKGKYQTLQLKGSGLTPFSRFADGKAVLRSSIREFIISEALHQIGIPSSRALQLTSLPKTRASRGLSFEPTAVVCRVSPSWIRLGNFDLLRWKPNLTALIKLSDFVIDDVFEEGKEFPKEIDVNIFNEDPFADPDEEQRDIGKMTEITKYDLLFRHVVRKNAECVAYWQTYGFMNGVLNTDNTSIMGLSIDYGPFNFLDRFEPSFTPNHDDVEGRYAFHNQPSVIWWNLLQFAQSLSILIGAGGKYIDRVLALQEKMQPLPSDVEEEIVERANDLIGLVAHEYRFVFTTKYAQLMSQRLGIDLELSTSATDIAKTSTVVKDFCSTILEPLLVILKTTRIDYNNFFVNLQNYKDPILTDKDSLKGLSKQYIAIFFNIEQQAKLAAYYENEADFVDSDSGETRLLVETLEQLVNWSKLYVDLAPDPQERYAISKKVNPLFVPRSWIFDQVIDHFVNDQRTELNDPDAKLDISMLQKLLLMSSHPYDPDKWDISLRPDLQEKWSDLSYPQTLEHYLKQASCSS</sequence>
<evidence type="ECO:0000256" key="3">
    <source>
        <dbReference type="ARBA" id="ARBA00022679"/>
    </source>
</evidence>
<dbReference type="PANTHER" id="PTHR32057:SF14">
    <property type="entry name" value="PROTEIN ADENYLYLTRANSFERASE SELO, MITOCHONDRIAL"/>
    <property type="match status" value="1"/>
</dbReference>
<keyword evidence="11" id="KW-1185">Reference proteome</keyword>
<dbReference type="Pfam" id="PF02696">
    <property type="entry name" value="SelO"/>
    <property type="match status" value="1"/>
</dbReference>
<keyword evidence="7" id="KW-0067">ATP-binding</keyword>
<dbReference type="GO" id="GO:0046872">
    <property type="term" value="F:metal ion binding"/>
    <property type="evidence" value="ECO:0007669"/>
    <property type="project" value="UniProtKB-KW"/>
</dbReference>